<dbReference type="PROSITE" id="PS50995">
    <property type="entry name" value="HTH_MARR_2"/>
    <property type="match status" value="1"/>
</dbReference>
<dbReference type="InterPro" id="IPR036390">
    <property type="entry name" value="WH_DNA-bd_sf"/>
</dbReference>
<dbReference type="AlphaFoldDB" id="A0A7X1Z7R9"/>
<reference evidence="6 7" key="1">
    <citation type="submission" date="2019-10" db="EMBL/GenBank/DDBJ databases">
        <authorList>
            <person name="Dong K."/>
        </authorList>
    </citation>
    <scope>NUCLEOTIDE SEQUENCE [LARGE SCALE GENOMIC DNA]</scope>
    <source>
        <strain evidence="6 7">DSM 28960</strain>
    </source>
</reference>
<dbReference type="GO" id="GO:0003700">
    <property type="term" value="F:DNA-binding transcription factor activity"/>
    <property type="evidence" value="ECO:0007669"/>
    <property type="project" value="InterPro"/>
</dbReference>
<dbReference type="CDD" id="cd00090">
    <property type="entry name" value="HTH_ARSR"/>
    <property type="match status" value="1"/>
</dbReference>
<dbReference type="Proteomes" id="UP000439550">
    <property type="component" value="Unassembled WGS sequence"/>
</dbReference>
<dbReference type="Pfam" id="PF01047">
    <property type="entry name" value="MarR"/>
    <property type="match status" value="1"/>
</dbReference>
<comment type="caution">
    <text evidence="6">The sequence shown here is derived from an EMBL/GenBank/DDBJ whole genome shotgun (WGS) entry which is preliminary data.</text>
</comment>
<keyword evidence="3" id="KW-0804">Transcription</keyword>
<feature type="region of interest" description="Disordered" evidence="4">
    <location>
        <begin position="216"/>
        <end position="269"/>
    </location>
</feature>
<dbReference type="RefSeq" id="WP_153496064.1">
    <property type="nucleotide sequence ID" value="NZ_CBCRWP010000003.1"/>
</dbReference>
<dbReference type="PANTHER" id="PTHR42756:SF1">
    <property type="entry name" value="TRANSCRIPTIONAL REPRESSOR OF EMRAB OPERON"/>
    <property type="match status" value="1"/>
</dbReference>
<dbReference type="SMART" id="SM00347">
    <property type="entry name" value="HTH_MARR"/>
    <property type="match status" value="1"/>
</dbReference>
<dbReference type="SUPFAM" id="SSF46785">
    <property type="entry name" value="Winged helix' DNA-binding domain"/>
    <property type="match status" value="1"/>
</dbReference>
<dbReference type="InterPro" id="IPR011991">
    <property type="entry name" value="ArsR-like_HTH"/>
</dbReference>
<keyword evidence="2" id="KW-0238">DNA-binding</keyword>
<dbReference type="OrthoDB" id="3242809at2"/>
<sequence length="269" mass="31465">MSKKTNELLHLFSKLLRSPQFVMAMHMEMISARLHNRNKRNGAQGLLVELGKQDGLTNSEISELLDIKPSSVTAQVKNLEEEGFVARCQDENDKRVSRVFLTEDGKKVNEQRTDLKDNIGSEIFDCLSDEEIETLAILLEKLVDINGGETYDLLECDPFGGLRGGFYGRNFDFKEMRQAAEEMRRARNEMRHQIRNQALFGQDFKVMKDQLKENFNHRFDGDHNPFRFKDGMKERRKKNDGELHKPWNFGQHPQKQKPEKKEDENWNDF</sequence>
<evidence type="ECO:0000256" key="2">
    <source>
        <dbReference type="ARBA" id="ARBA00023125"/>
    </source>
</evidence>
<evidence type="ECO:0000313" key="7">
    <source>
        <dbReference type="Proteomes" id="UP000439550"/>
    </source>
</evidence>
<evidence type="ECO:0000256" key="3">
    <source>
        <dbReference type="ARBA" id="ARBA00023163"/>
    </source>
</evidence>
<evidence type="ECO:0000256" key="1">
    <source>
        <dbReference type="ARBA" id="ARBA00023015"/>
    </source>
</evidence>
<keyword evidence="7" id="KW-1185">Reference proteome</keyword>
<feature type="domain" description="HTH marR-type" evidence="5">
    <location>
        <begin position="5"/>
        <end position="144"/>
    </location>
</feature>
<dbReference type="EMBL" id="WITJ01000006">
    <property type="protein sequence ID" value="MQW39389.1"/>
    <property type="molecule type" value="Genomic_DNA"/>
</dbReference>
<feature type="compositionally biased region" description="Basic and acidic residues" evidence="4">
    <location>
        <begin position="256"/>
        <end position="269"/>
    </location>
</feature>
<dbReference type="Gene3D" id="1.10.10.10">
    <property type="entry name" value="Winged helix-like DNA-binding domain superfamily/Winged helix DNA-binding domain"/>
    <property type="match status" value="1"/>
</dbReference>
<name>A0A7X1Z7R9_9LACT</name>
<feature type="compositionally biased region" description="Basic and acidic residues" evidence="4">
    <location>
        <begin position="216"/>
        <end position="245"/>
    </location>
</feature>
<accession>A0A7X1Z7R9</accession>
<organism evidence="6 7">
    <name type="scientific">Lactococcus hircilactis</name>
    <dbReference type="NCBI Taxonomy" id="1494462"/>
    <lineage>
        <taxon>Bacteria</taxon>
        <taxon>Bacillati</taxon>
        <taxon>Bacillota</taxon>
        <taxon>Bacilli</taxon>
        <taxon>Lactobacillales</taxon>
        <taxon>Streptococcaceae</taxon>
        <taxon>Lactococcus</taxon>
    </lineage>
</organism>
<dbReference type="InterPro" id="IPR036388">
    <property type="entry name" value="WH-like_DNA-bd_sf"/>
</dbReference>
<dbReference type="GO" id="GO:0003677">
    <property type="term" value="F:DNA binding"/>
    <property type="evidence" value="ECO:0007669"/>
    <property type="project" value="UniProtKB-KW"/>
</dbReference>
<proteinExistence type="predicted"/>
<evidence type="ECO:0000259" key="5">
    <source>
        <dbReference type="PROSITE" id="PS50995"/>
    </source>
</evidence>
<protein>
    <submittedName>
        <fullName evidence="6">MarR family transcriptional regulator</fullName>
    </submittedName>
</protein>
<evidence type="ECO:0000256" key="4">
    <source>
        <dbReference type="SAM" id="MobiDB-lite"/>
    </source>
</evidence>
<dbReference type="PANTHER" id="PTHR42756">
    <property type="entry name" value="TRANSCRIPTIONAL REGULATOR, MARR"/>
    <property type="match status" value="1"/>
</dbReference>
<dbReference type="PRINTS" id="PR00598">
    <property type="entry name" value="HTHMARR"/>
</dbReference>
<dbReference type="InterPro" id="IPR000835">
    <property type="entry name" value="HTH_MarR-typ"/>
</dbReference>
<gene>
    <name evidence="6" type="ORF">GHI93_05470</name>
</gene>
<keyword evidence="1" id="KW-0805">Transcription regulation</keyword>
<evidence type="ECO:0000313" key="6">
    <source>
        <dbReference type="EMBL" id="MQW39389.1"/>
    </source>
</evidence>